<dbReference type="PROSITE" id="PS51192">
    <property type="entry name" value="HELICASE_ATP_BIND_1"/>
    <property type="match status" value="1"/>
</dbReference>
<dbReference type="SUPFAM" id="SSF52540">
    <property type="entry name" value="P-loop containing nucleoside triphosphate hydrolases"/>
    <property type="match status" value="1"/>
</dbReference>
<dbReference type="InterPro" id="IPR014014">
    <property type="entry name" value="RNA_helicase_DEAD_Q_motif"/>
</dbReference>
<keyword evidence="4" id="KW-0067">ATP-binding</keyword>
<evidence type="ECO:0000259" key="8">
    <source>
        <dbReference type="PROSITE" id="PS51195"/>
    </source>
</evidence>
<comment type="caution">
    <text evidence="9">The sequence shown here is derived from an EMBL/GenBank/DDBJ whole genome shotgun (WGS) entry which is preliminary data.</text>
</comment>
<dbReference type="AlphaFoldDB" id="X6MYL4"/>
<evidence type="ECO:0000256" key="3">
    <source>
        <dbReference type="ARBA" id="ARBA00022806"/>
    </source>
</evidence>
<organism evidence="9 10">
    <name type="scientific">Reticulomyxa filosa</name>
    <dbReference type="NCBI Taxonomy" id="46433"/>
    <lineage>
        <taxon>Eukaryota</taxon>
        <taxon>Sar</taxon>
        <taxon>Rhizaria</taxon>
        <taxon>Retaria</taxon>
        <taxon>Foraminifera</taxon>
        <taxon>Monothalamids</taxon>
        <taxon>Reticulomyxidae</taxon>
        <taxon>Reticulomyxa</taxon>
    </lineage>
</organism>
<evidence type="ECO:0000259" key="7">
    <source>
        <dbReference type="PROSITE" id="PS51192"/>
    </source>
</evidence>
<dbReference type="GO" id="GO:0005524">
    <property type="term" value="F:ATP binding"/>
    <property type="evidence" value="ECO:0007669"/>
    <property type="project" value="UniProtKB-KW"/>
</dbReference>
<reference evidence="9 10" key="1">
    <citation type="journal article" date="2013" name="Curr. Biol.">
        <title>The Genome of the Foraminiferan Reticulomyxa filosa.</title>
        <authorList>
            <person name="Glockner G."/>
            <person name="Hulsmann N."/>
            <person name="Schleicher M."/>
            <person name="Noegel A.A."/>
            <person name="Eichinger L."/>
            <person name="Gallinger C."/>
            <person name="Pawlowski J."/>
            <person name="Sierra R."/>
            <person name="Euteneuer U."/>
            <person name="Pillet L."/>
            <person name="Moustafa A."/>
            <person name="Platzer M."/>
            <person name="Groth M."/>
            <person name="Szafranski K."/>
            <person name="Schliwa M."/>
        </authorList>
    </citation>
    <scope>NUCLEOTIDE SEQUENCE [LARGE SCALE GENOMIC DNA]</scope>
</reference>
<keyword evidence="1" id="KW-0547">Nucleotide-binding</keyword>
<feature type="short sequence motif" description="Q motif" evidence="5">
    <location>
        <begin position="128"/>
        <end position="156"/>
    </location>
</feature>
<dbReference type="EMBL" id="ASPP01013994">
    <property type="protein sequence ID" value="ETO19130.1"/>
    <property type="molecule type" value="Genomic_DNA"/>
</dbReference>
<feature type="domain" description="DEAD-box RNA helicase Q" evidence="8">
    <location>
        <begin position="128"/>
        <end position="156"/>
    </location>
</feature>
<dbReference type="OrthoDB" id="10265785at2759"/>
<dbReference type="InterPro" id="IPR011545">
    <property type="entry name" value="DEAD/DEAH_box_helicase_dom"/>
</dbReference>
<dbReference type="InterPro" id="IPR027417">
    <property type="entry name" value="P-loop_NTPase"/>
</dbReference>
<evidence type="ECO:0000313" key="10">
    <source>
        <dbReference type="Proteomes" id="UP000023152"/>
    </source>
</evidence>
<sequence>MKIKLKGGRKIKKKVCLYCNCKWSNSKEQVAINSTYVVKRSYDRQNRNQGTGGRYYQYDAAAGGGNRGYSNNNSGRTAWTTNKNVTQQERKKKRDDFDYSDKNWKDYIKQPEKDKRQKTEDVTNTKGSLFDEFTLKKELLRGILESGFDKPSPIQEAAIPSVLSKQCILARAKNGTGKTGAYTIPVLQRVESSKKYTQAVILVPTRELALQTSKVVMDIGRHLNLNVACVTGGTNLQQDVLRS</sequence>
<feature type="domain" description="Helicase ATP-binding" evidence="7">
    <location>
        <begin position="159"/>
        <end position="243"/>
    </location>
</feature>
<dbReference type="PANTHER" id="PTHR47960">
    <property type="entry name" value="DEAD-BOX ATP-DEPENDENT RNA HELICASE 50"/>
    <property type="match status" value="1"/>
</dbReference>
<feature type="compositionally biased region" description="Polar residues" evidence="6">
    <location>
        <begin position="77"/>
        <end position="87"/>
    </location>
</feature>
<dbReference type="GO" id="GO:0003676">
    <property type="term" value="F:nucleic acid binding"/>
    <property type="evidence" value="ECO:0007669"/>
    <property type="project" value="InterPro"/>
</dbReference>
<keyword evidence="2" id="KW-0378">Hydrolase</keyword>
<keyword evidence="3 9" id="KW-0347">Helicase</keyword>
<feature type="non-terminal residue" evidence="9">
    <location>
        <position position="243"/>
    </location>
</feature>
<dbReference type="Gene3D" id="3.40.50.300">
    <property type="entry name" value="P-loop containing nucleotide triphosphate hydrolases"/>
    <property type="match status" value="1"/>
</dbReference>
<evidence type="ECO:0000313" key="9">
    <source>
        <dbReference type="EMBL" id="ETO19130.1"/>
    </source>
</evidence>
<dbReference type="Proteomes" id="UP000023152">
    <property type="component" value="Unassembled WGS sequence"/>
</dbReference>
<feature type="region of interest" description="Disordered" evidence="6">
    <location>
        <begin position="66"/>
        <end position="96"/>
    </location>
</feature>
<dbReference type="GO" id="GO:0016787">
    <property type="term" value="F:hydrolase activity"/>
    <property type="evidence" value="ECO:0007669"/>
    <property type="project" value="UniProtKB-KW"/>
</dbReference>
<evidence type="ECO:0000256" key="6">
    <source>
        <dbReference type="SAM" id="MobiDB-lite"/>
    </source>
</evidence>
<dbReference type="InterPro" id="IPR014001">
    <property type="entry name" value="Helicase_ATP-bd"/>
</dbReference>
<dbReference type="GO" id="GO:0003724">
    <property type="term" value="F:RNA helicase activity"/>
    <property type="evidence" value="ECO:0007669"/>
    <property type="project" value="InterPro"/>
</dbReference>
<dbReference type="Pfam" id="PF00270">
    <property type="entry name" value="DEAD"/>
    <property type="match status" value="1"/>
</dbReference>
<proteinExistence type="predicted"/>
<evidence type="ECO:0000256" key="5">
    <source>
        <dbReference type="PROSITE-ProRule" id="PRU00552"/>
    </source>
</evidence>
<dbReference type="OMA" id="PIFETRC"/>
<name>X6MYL4_RETFI</name>
<keyword evidence="10" id="KW-1185">Reference proteome</keyword>
<evidence type="ECO:0000256" key="1">
    <source>
        <dbReference type="ARBA" id="ARBA00022741"/>
    </source>
</evidence>
<evidence type="ECO:0000256" key="4">
    <source>
        <dbReference type="ARBA" id="ARBA00022840"/>
    </source>
</evidence>
<dbReference type="PROSITE" id="PS51195">
    <property type="entry name" value="Q_MOTIF"/>
    <property type="match status" value="1"/>
</dbReference>
<gene>
    <name evidence="9" type="ORF">RFI_18108</name>
</gene>
<evidence type="ECO:0000256" key="2">
    <source>
        <dbReference type="ARBA" id="ARBA00022801"/>
    </source>
</evidence>
<accession>X6MYL4</accession>
<protein>
    <submittedName>
        <fullName evidence="9">DEAD box ATP-dependent RNA helicase</fullName>
    </submittedName>
</protein>